<keyword evidence="3" id="KW-1185">Reference proteome</keyword>
<name>A0A0D0NU49_KITGR</name>
<accession>A0A0D0NU49</accession>
<evidence type="ECO:0000259" key="1">
    <source>
        <dbReference type="SMART" id="SM00458"/>
    </source>
</evidence>
<sequence>MDVSNGSPVTGSAIQIWGCNNSGAQRWISRPVGDGVSWVNVASGKCLDVKWGGSADGTAVWQWDCNGTPAQVWRDEPAASGGRQLVNSGSGKCLDVPNDDFRNGNPLQIWSCHDRPAQRLGRQAVQPWPGSRLRPIYAIAHNLNSADRVGSALDAGYNAIEVDAANHAYGGCFVDDWEWVACDVGNPASENVDSGKVGRKRVSAIFDEMAAQRRAGRNLTLVWIDIKHPENRDLGTLKALARDKLVANGIQVVYEVTWDNDQRTLWADLKQGLTRSEGVMVTGTYQDASIVFSYNGGGVDFQHRLVDDGSAIFATAVGTCGNDGSDKVAGLKQSTAVRDAGYLTGVFSWTIGSSSGAASCAGRLLGEAGVDGLIAGYKFDDYQRSGDTDQAVKNITDWVNAHSGQARLATVQDTVFA</sequence>
<dbReference type="InterPro" id="IPR017946">
    <property type="entry name" value="PLC-like_Pdiesterase_TIM-brl"/>
</dbReference>
<dbReference type="CDD" id="cd00161">
    <property type="entry name" value="beta-trefoil_Ricin-like"/>
    <property type="match status" value="1"/>
</dbReference>
<organism evidence="2 3">
    <name type="scientific">Kitasatospora griseola</name>
    <name type="common">Streptomyces griseolosporeus</name>
    <dbReference type="NCBI Taxonomy" id="2064"/>
    <lineage>
        <taxon>Bacteria</taxon>
        <taxon>Bacillati</taxon>
        <taxon>Actinomycetota</taxon>
        <taxon>Actinomycetes</taxon>
        <taxon>Kitasatosporales</taxon>
        <taxon>Streptomycetaceae</taxon>
        <taxon>Kitasatospora</taxon>
    </lineage>
</organism>
<evidence type="ECO:0000313" key="3">
    <source>
        <dbReference type="Proteomes" id="UP000032066"/>
    </source>
</evidence>
<dbReference type="STRING" id="2064.TR51_27280"/>
<dbReference type="Proteomes" id="UP000032066">
    <property type="component" value="Unassembled WGS sequence"/>
</dbReference>
<dbReference type="EMBL" id="JXZB01000004">
    <property type="protein sequence ID" value="KIQ62676.1"/>
    <property type="molecule type" value="Genomic_DNA"/>
</dbReference>
<dbReference type="SUPFAM" id="SSF50370">
    <property type="entry name" value="Ricin B-like lectins"/>
    <property type="match status" value="1"/>
</dbReference>
<dbReference type="SMART" id="SM00458">
    <property type="entry name" value="RICIN"/>
    <property type="match status" value="1"/>
</dbReference>
<protein>
    <recommendedName>
        <fullName evidence="1">Ricin B lectin domain-containing protein</fullName>
    </recommendedName>
</protein>
<dbReference type="PROSITE" id="PS50231">
    <property type="entry name" value="RICIN_B_LECTIN"/>
    <property type="match status" value="1"/>
</dbReference>
<dbReference type="InterPro" id="IPR000772">
    <property type="entry name" value="Ricin_B_lectin"/>
</dbReference>
<evidence type="ECO:0000313" key="2">
    <source>
        <dbReference type="EMBL" id="KIQ62676.1"/>
    </source>
</evidence>
<feature type="domain" description="Ricin B lectin" evidence="1">
    <location>
        <begin position="1"/>
        <end position="123"/>
    </location>
</feature>
<gene>
    <name evidence="2" type="ORF">TR51_27280</name>
</gene>
<dbReference type="AlphaFoldDB" id="A0A0D0NU49"/>
<dbReference type="GO" id="GO:0006629">
    <property type="term" value="P:lipid metabolic process"/>
    <property type="evidence" value="ECO:0007669"/>
    <property type="project" value="InterPro"/>
</dbReference>
<dbReference type="Gene3D" id="3.20.20.190">
    <property type="entry name" value="Phosphatidylinositol (PI) phosphodiesterase"/>
    <property type="match status" value="1"/>
</dbReference>
<dbReference type="InterPro" id="IPR035992">
    <property type="entry name" value="Ricin_B-like_lectins"/>
</dbReference>
<dbReference type="Pfam" id="PF00652">
    <property type="entry name" value="Ricin_B_lectin"/>
    <property type="match status" value="1"/>
</dbReference>
<dbReference type="Gene3D" id="2.80.10.50">
    <property type="match status" value="1"/>
</dbReference>
<comment type="caution">
    <text evidence="2">The sequence shown here is derived from an EMBL/GenBank/DDBJ whole genome shotgun (WGS) entry which is preliminary data.</text>
</comment>
<dbReference type="PATRIC" id="fig|2064.6.peg.5791"/>
<dbReference type="GO" id="GO:0008081">
    <property type="term" value="F:phosphoric diester hydrolase activity"/>
    <property type="evidence" value="ECO:0007669"/>
    <property type="project" value="InterPro"/>
</dbReference>
<proteinExistence type="predicted"/>
<reference evidence="2 3" key="1">
    <citation type="submission" date="2015-02" db="EMBL/GenBank/DDBJ databases">
        <title>Draft genome sequence of Kitasatospora griseola MF730-N6, a bafilomycin, terpentecin and satosporin producer.</title>
        <authorList>
            <person name="Arens J.C."/>
            <person name="Haltli B."/>
            <person name="Kerr R.G."/>
        </authorList>
    </citation>
    <scope>NUCLEOTIDE SEQUENCE [LARGE SCALE GENOMIC DNA]</scope>
    <source>
        <strain evidence="2 3">MF730-N6</strain>
    </source>
</reference>